<dbReference type="AlphaFoldDB" id="A0A6A6TAH6"/>
<feature type="region of interest" description="Disordered" evidence="1">
    <location>
        <begin position="595"/>
        <end position="642"/>
    </location>
</feature>
<dbReference type="InterPro" id="IPR046784">
    <property type="entry name" value="Eap1"/>
</dbReference>
<evidence type="ECO:0000313" key="2">
    <source>
        <dbReference type="EMBL" id="KAF2655584.1"/>
    </source>
</evidence>
<evidence type="ECO:0000256" key="1">
    <source>
        <dbReference type="SAM" id="MobiDB-lite"/>
    </source>
</evidence>
<protein>
    <submittedName>
        <fullName evidence="2">Uncharacterized protein</fullName>
    </submittedName>
</protein>
<keyword evidence="3" id="KW-1185">Reference proteome</keyword>
<proteinExistence type="predicted"/>
<feature type="compositionally biased region" description="Pro residues" evidence="1">
    <location>
        <begin position="851"/>
        <end position="861"/>
    </location>
</feature>
<organism evidence="2 3">
    <name type="scientific">Lophiostoma macrostomum CBS 122681</name>
    <dbReference type="NCBI Taxonomy" id="1314788"/>
    <lineage>
        <taxon>Eukaryota</taxon>
        <taxon>Fungi</taxon>
        <taxon>Dikarya</taxon>
        <taxon>Ascomycota</taxon>
        <taxon>Pezizomycotina</taxon>
        <taxon>Dothideomycetes</taxon>
        <taxon>Pleosporomycetidae</taxon>
        <taxon>Pleosporales</taxon>
        <taxon>Lophiostomataceae</taxon>
        <taxon>Lophiostoma</taxon>
    </lineage>
</organism>
<evidence type="ECO:0000313" key="3">
    <source>
        <dbReference type="Proteomes" id="UP000799324"/>
    </source>
</evidence>
<gene>
    <name evidence="2" type="ORF">K491DRAFT_423008</name>
</gene>
<feature type="region of interest" description="Disordered" evidence="1">
    <location>
        <begin position="450"/>
        <end position="526"/>
    </location>
</feature>
<feature type="compositionally biased region" description="Basic and acidic residues" evidence="1">
    <location>
        <begin position="230"/>
        <end position="281"/>
    </location>
</feature>
<feature type="compositionally biased region" description="Basic and acidic residues" evidence="1">
    <location>
        <begin position="129"/>
        <end position="146"/>
    </location>
</feature>
<dbReference type="EMBL" id="MU004347">
    <property type="protein sequence ID" value="KAF2655584.1"/>
    <property type="molecule type" value="Genomic_DNA"/>
</dbReference>
<dbReference type="OrthoDB" id="2504266at2759"/>
<feature type="compositionally biased region" description="Basic and acidic residues" evidence="1">
    <location>
        <begin position="153"/>
        <end position="166"/>
    </location>
</feature>
<reference evidence="2" key="1">
    <citation type="journal article" date="2020" name="Stud. Mycol.">
        <title>101 Dothideomycetes genomes: a test case for predicting lifestyles and emergence of pathogens.</title>
        <authorList>
            <person name="Haridas S."/>
            <person name="Albert R."/>
            <person name="Binder M."/>
            <person name="Bloem J."/>
            <person name="Labutti K."/>
            <person name="Salamov A."/>
            <person name="Andreopoulos B."/>
            <person name="Baker S."/>
            <person name="Barry K."/>
            <person name="Bills G."/>
            <person name="Bluhm B."/>
            <person name="Cannon C."/>
            <person name="Castanera R."/>
            <person name="Culley D."/>
            <person name="Daum C."/>
            <person name="Ezra D."/>
            <person name="Gonzalez J."/>
            <person name="Henrissat B."/>
            <person name="Kuo A."/>
            <person name="Liang C."/>
            <person name="Lipzen A."/>
            <person name="Lutzoni F."/>
            <person name="Magnuson J."/>
            <person name="Mondo S."/>
            <person name="Nolan M."/>
            <person name="Ohm R."/>
            <person name="Pangilinan J."/>
            <person name="Park H.-J."/>
            <person name="Ramirez L."/>
            <person name="Alfaro M."/>
            <person name="Sun H."/>
            <person name="Tritt A."/>
            <person name="Yoshinaga Y."/>
            <person name="Zwiers L.-H."/>
            <person name="Turgeon B."/>
            <person name="Goodwin S."/>
            <person name="Spatafora J."/>
            <person name="Crous P."/>
            <person name="Grigoriev I."/>
        </authorList>
    </citation>
    <scope>NUCLEOTIDE SEQUENCE</scope>
    <source>
        <strain evidence="2">CBS 122681</strain>
    </source>
</reference>
<accession>A0A6A6TAH6</accession>
<dbReference type="Proteomes" id="UP000799324">
    <property type="component" value="Unassembled WGS sequence"/>
</dbReference>
<feature type="compositionally biased region" description="Pro residues" evidence="1">
    <location>
        <begin position="407"/>
        <end position="420"/>
    </location>
</feature>
<name>A0A6A6TAH6_9PLEO</name>
<feature type="region of interest" description="Disordered" evidence="1">
    <location>
        <begin position="126"/>
        <end position="352"/>
    </location>
</feature>
<feature type="region of interest" description="Disordered" evidence="1">
    <location>
        <begin position="399"/>
        <end position="431"/>
    </location>
</feature>
<feature type="compositionally biased region" description="Pro residues" evidence="1">
    <location>
        <begin position="807"/>
        <end position="823"/>
    </location>
</feature>
<dbReference type="Pfam" id="PF20566">
    <property type="entry name" value="Eap1"/>
    <property type="match status" value="1"/>
</dbReference>
<sequence length="861" mass="94933">MGGPTYTVEQLERLRQSPLVHKPDGLPAIEQWMDVPADQTSNNNNGTRRPRSMNHGDATTGDNRSERPPLVTTGSMGHFGRRASMRESISQGALISSINALFSEPEDTVLGPPKLSFTSASRAANKAAENSEKRGITSIDGDHLGDRFPSQQRRGERWTRDREVENPLKNFVNGRRAGKEEGEGWTNVKGRKSLGQEDFDRGFGRNGDRDKTPKEADADGTDAPARRTGTGRDKFDRWGRRDDSGVKEDETGGTRRSWRDRERDRERDRDRDWTRGGNKIEEDPEWLGSDAGKEKKQAHTQEEFQRWKEQMRAKDTPAVEKDGPKADTPANVEVPVTSNIFSPPAAKPVVTPSALENPGIFFGNWGKEKTTDNAANAVDTVTAKPKTDKKSRFMTMFAKPEEAAAPTQPPLPTPASPGLPLPGANGSNDEDKEGFQRILQMLGGVNIAAPATQPGPIAPTNGPRAGGISLELQPQSPPEERPDSRPRPQAPRTLEQQAMLENILAPKPSAPESRHPQARFHTMSPENPFFEQLVSRPESNRPIEEHIMPQPPSRNSSAQDANLHALLNSRARDEGNRDPTAKQRERDFLLTLMQQPNRGTPPQAAHPGRGPPESSSMAFFDQGLQRPQPQPKPRAAPPGFMEDPRFMVDNDMMRREQQLREQQLHNLSLQQQQQEAMRAKNPRMHAGFNPNPEHPMLERRNTAGEIARDVPRQMTNMGIPSQPVPEMHMFGGRNQGMPPTPQERPNIAPPPGFGGPAAMRQPPGLGGPNGPQQMPSFSAGNTPLGHPPGFGPPGGMRGMFQGAQDQMPPPGPPQGYFPPPNYGPMPGLRGQDPRMMMGRPEFEQYGGPGPRQGPRPPNMPY</sequence>
<feature type="region of interest" description="Disordered" evidence="1">
    <location>
        <begin position="734"/>
        <end position="861"/>
    </location>
</feature>
<feature type="compositionally biased region" description="Basic and acidic residues" evidence="1">
    <location>
        <begin position="194"/>
        <end position="217"/>
    </location>
</feature>
<feature type="compositionally biased region" description="Basic and acidic residues" evidence="1">
    <location>
        <begin position="291"/>
        <end position="325"/>
    </location>
</feature>
<feature type="compositionally biased region" description="Pro residues" evidence="1">
    <location>
        <begin position="738"/>
        <end position="753"/>
    </location>
</feature>
<feature type="region of interest" description="Disordered" evidence="1">
    <location>
        <begin position="26"/>
        <end position="77"/>
    </location>
</feature>
<feature type="compositionally biased region" description="Polar residues" evidence="1">
    <location>
        <begin position="38"/>
        <end position="47"/>
    </location>
</feature>